<organism evidence="1 2">
    <name type="scientific">Sinisalibacter lacisalsi</name>
    <dbReference type="NCBI Taxonomy" id="1526570"/>
    <lineage>
        <taxon>Bacteria</taxon>
        <taxon>Pseudomonadati</taxon>
        <taxon>Pseudomonadota</taxon>
        <taxon>Alphaproteobacteria</taxon>
        <taxon>Rhodobacterales</taxon>
        <taxon>Roseobacteraceae</taxon>
        <taxon>Sinisalibacter</taxon>
    </lineage>
</organism>
<dbReference type="Proteomes" id="UP000617355">
    <property type="component" value="Unassembled WGS sequence"/>
</dbReference>
<sequence length="123" mass="13449">MLQIEVTPFQGQNLAASGAGQDKQADRVGGSLVFHSVEGLKYPLVFRGGQVALTWVLWIPAKTIRWILFNPAPADRQVEGLPEDLKDTICTCEPGFTDTCMEAIDMIAGQFSRKPPGRAVFLT</sequence>
<reference evidence="2" key="1">
    <citation type="journal article" date="2019" name="Int. J. Syst. Evol. Microbiol.">
        <title>The Global Catalogue of Microorganisms (GCM) 10K type strain sequencing project: providing services to taxonomists for standard genome sequencing and annotation.</title>
        <authorList>
            <consortium name="The Broad Institute Genomics Platform"/>
            <consortium name="The Broad Institute Genome Sequencing Center for Infectious Disease"/>
            <person name="Wu L."/>
            <person name="Ma J."/>
        </authorList>
    </citation>
    <scope>NUCLEOTIDE SEQUENCE [LARGE SCALE GENOMIC DNA]</scope>
    <source>
        <strain evidence="2">CGMCC 1.12922</strain>
    </source>
</reference>
<proteinExistence type="predicted"/>
<protein>
    <submittedName>
        <fullName evidence="1">Uncharacterized protein</fullName>
    </submittedName>
</protein>
<gene>
    <name evidence="1" type="ORF">GCM10011358_00010</name>
</gene>
<comment type="caution">
    <text evidence="1">The sequence shown here is derived from an EMBL/GenBank/DDBJ whole genome shotgun (WGS) entry which is preliminary data.</text>
</comment>
<evidence type="ECO:0000313" key="2">
    <source>
        <dbReference type="Proteomes" id="UP000617355"/>
    </source>
</evidence>
<accession>A0ABQ1Q9S7</accession>
<keyword evidence="2" id="KW-1185">Reference proteome</keyword>
<dbReference type="EMBL" id="BMGI01000001">
    <property type="protein sequence ID" value="GGD19428.1"/>
    <property type="molecule type" value="Genomic_DNA"/>
</dbReference>
<evidence type="ECO:0000313" key="1">
    <source>
        <dbReference type="EMBL" id="GGD19428.1"/>
    </source>
</evidence>
<name>A0ABQ1Q9S7_9RHOB</name>